<feature type="non-terminal residue" evidence="1">
    <location>
        <position position="79"/>
    </location>
</feature>
<evidence type="ECO:0008006" key="2">
    <source>
        <dbReference type="Google" id="ProtNLM"/>
    </source>
</evidence>
<protein>
    <recommendedName>
        <fullName evidence="2">Ribosome maturation factor RimP N-terminal domain-containing protein</fullName>
    </recommendedName>
</protein>
<dbReference type="EMBL" id="UINC01206386">
    <property type="protein sequence ID" value="SVE27990.1"/>
    <property type="molecule type" value="Genomic_DNA"/>
</dbReference>
<dbReference type="AlphaFoldDB" id="A0A383C7H6"/>
<reference evidence="1" key="1">
    <citation type="submission" date="2018-05" db="EMBL/GenBank/DDBJ databases">
        <authorList>
            <person name="Lanie J.A."/>
            <person name="Ng W.-L."/>
            <person name="Kazmierczak K.M."/>
            <person name="Andrzejewski T.M."/>
            <person name="Davidsen T.M."/>
            <person name="Wayne K.J."/>
            <person name="Tettelin H."/>
            <person name="Glass J.I."/>
            <person name="Rusch D."/>
            <person name="Podicherti R."/>
            <person name="Tsui H.-C.T."/>
            <person name="Winkler M.E."/>
        </authorList>
    </citation>
    <scope>NUCLEOTIDE SEQUENCE</scope>
</reference>
<gene>
    <name evidence="1" type="ORF">METZ01_LOCUS480844</name>
</gene>
<dbReference type="SUPFAM" id="SSF75420">
    <property type="entry name" value="YhbC-like, N-terminal domain"/>
    <property type="match status" value="1"/>
</dbReference>
<sequence>MNTIKHKIAEMIPNHLFFLDLVEDLSNSKIKIVVDGPEPIDLETTTSIAREVRSSEILNNVYPEGVQLEVTSPGIEAPL</sequence>
<name>A0A383C7H6_9ZZZZ</name>
<organism evidence="1">
    <name type="scientific">marine metagenome</name>
    <dbReference type="NCBI Taxonomy" id="408172"/>
    <lineage>
        <taxon>unclassified sequences</taxon>
        <taxon>metagenomes</taxon>
        <taxon>ecological metagenomes</taxon>
    </lineage>
</organism>
<dbReference type="InterPro" id="IPR035956">
    <property type="entry name" value="RimP_N_sf"/>
</dbReference>
<proteinExistence type="predicted"/>
<accession>A0A383C7H6</accession>
<evidence type="ECO:0000313" key="1">
    <source>
        <dbReference type="EMBL" id="SVE27990.1"/>
    </source>
</evidence>